<dbReference type="Proteomes" id="UP000605846">
    <property type="component" value="Unassembled WGS sequence"/>
</dbReference>
<feature type="domain" description="AN1-type" evidence="8">
    <location>
        <begin position="50"/>
        <end position="98"/>
    </location>
</feature>
<dbReference type="OrthoDB" id="431929at2759"/>
<dbReference type="InterPro" id="IPR035896">
    <property type="entry name" value="AN1-like_Znf"/>
</dbReference>
<sequence length="125" mass="14162">MKCFWIAIVNFRILRVPTCPLCDRPVPIPRGQDPNIQVNRHIQNNCAEPEKPSNVCRLRGCKAKLLVPMQCPECDYSYCVKHRLALDHQCEGKPKPTNTSGLKKLKDGLRPSKAPTAVSRAEQER</sequence>
<evidence type="ECO:0000313" key="9">
    <source>
        <dbReference type="EMBL" id="KAF7732293.1"/>
    </source>
</evidence>
<dbReference type="SUPFAM" id="SSF118310">
    <property type="entry name" value="AN1-like Zinc finger"/>
    <property type="match status" value="1"/>
</dbReference>
<reference evidence="9" key="1">
    <citation type="submission" date="2020-01" db="EMBL/GenBank/DDBJ databases">
        <title>Genome Sequencing of Three Apophysomyces-Like Fungal Strains Confirms a Novel Fungal Genus in the Mucoromycota with divergent Burkholderia-like Endosymbiotic Bacteria.</title>
        <authorList>
            <person name="Stajich J.E."/>
            <person name="Macias A.M."/>
            <person name="Carter-House D."/>
            <person name="Lovett B."/>
            <person name="Kasson L.R."/>
            <person name="Berry K."/>
            <person name="Grigoriev I."/>
            <person name="Chang Y."/>
            <person name="Spatafora J."/>
            <person name="Kasson M.T."/>
        </authorList>
    </citation>
    <scope>NUCLEOTIDE SEQUENCE</scope>
    <source>
        <strain evidence="9">NRRL A-21654</strain>
    </source>
</reference>
<evidence type="ECO:0000256" key="5">
    <source>
        <dbReference type="PROSITE-ProRule" id="PRU00449"/>
    </source>
</evidence>
<comment type="caution">
    <text evidence="9">The sequence shown here is derived from an EMBL/GenBank/DDBJ whole genome shotgun (WGS) entry which is preliminary data.</text>
</comment>
<evidence type="ECO:0000256" key="3">
    <source>
        <dbReference type="ARBA" id="ARBA00022771"/>
    </source>
</evidence>
<keyword evidence="4" id="KW-0862">Zinc</keyword>
<dbReference type="GO" id="GO:0008270">
    <property type="term" value="F:zinc ion binding"/>
    <property type="evidence" value="ECO:0007669"/>
    <property type="project" value="UniProtKB-KW"/>
</dbReference>
<keyword evidence="7" id="KW-0732">Signal</keyword>
<evidence type="ECO:0000256" key="2">
    <source>
        <dbReference type="ARBA" id="ARBA00022737"/>
    </source>
</evidence>
<dbReference type="InterPro" id="IPR057357">
    <property type="entry name" value="Znf-C2H2_ZFAND2A/B"/>
</dbReference>
<dbReference type="Gene3D" id="4.10.1110.10">
    <property type="entry name" value="AN1-like Zinc finger"/>
    <property type="match status" value="1"/>
</dbReference>
<evidence type="ECO:0000256" key="6">
    <source>
        <dbReference type="SAM" id="MobiDB-lite"/>
    </source>
</evidence>
<dbReference type="SMART" id="SM00154">
    <property type="entry name" value="ZnF_AN1"/>
    <property type="match status" value="1"/>
</dbReference>
<evidence type="ECO:0000256" key="4">
    <source>
        <dbReference type="ARBA" id="ARBA00022833"/>
    </source>
</evidence>
<evidence type="ECO:0000313" key="10">
    <source>
        <dbReference type="Proteomes" id="UP000605846"/>
    </source>
</evidence>
<dbReference type="Pfam" id="PF25403">
    <property type="entry name" value="zf-C2H2_ZFAND2"/>
    <property type="match status" value="1"/>
</dbReference>
<dbReference type="EMBL" id="JABAYA010000003">
    <property type="protein sequence ID" value="KAF7732293.1"/>
    <property type="molecule type" value="Genomic_DNA"/>
</dbReference>
<accession>A0A8H7BXZ4</accession>
<dbReference type="GO" id="GO:0005737">
    <property type="term" value="C:cytoplasm"/>
    <property type="evidence" value="ECO:0007669"/>
    <property type="project" value="TreeGrafter"/>
</dbReference>
<feature type="signal peptide" evidence="7">
    <location>
        <begin position="1"/>
        <end position="18"/>
    </location>
</feature>
<feature type="region of interest" description="Disordered" evidence="6">
    <location>
        <begin position="90"/>
        <end position="125"/>
    </location>
</feature>
<keyword evidence="2" id="KW-0677">Repeat</keyword>
<dbReference type="PROSITE" id="PS51039">
    <property type="entry name" value="ZF_AN1"/>
    <property type="match status" value="1"/>
</dbReference>
<gene>
    <name evidence="9" type="ORF">EC973_005189</name>
</gene>
<keyword evidence="10" id="KW-1185">Reference proteome</keyword>
<dbReference type="PANTHER" id="PTHR14677:SF40">
    <property type="entry name" value="CDC48-ASSOCIATED UBIQUITIN-LIKE_ZINC FINGER PROTEIN 1"/>
    <property type="match status" value="1"/>
</dbReference>
<evidence type="ECO:0000256" key="1">
    <source>
        <dbReference type="ARBA" id="ARBA00022723"/>
    </source>
</evidence>
<evidence type="ECO:0000256" key="7">
    <source>
        <dbReference type="SAM" id="SignalP"/>
    </source>
</evidence>
<dbReference type="Pfam" id="PF01428">
    <property type="entry name" value="zf-AN1"/>
    <property type="match status" value="1"/>
</dbReference>
<evidence type="ECO:0000259" key="8">
    <source>
        <dbReference type="PROSITE" id="PS51039"/>
    </source>
</evidence>
<proteinExistence type="predicted"/>
<protein>
    <recommendedName>
        <fullName evidence="8">AN1-type domain-containing protein</fullName>
    </recommendedName>
</protein>
<organism evidence="9 10">
    <name type="scientific">Apophysomyces ossiformis</name>
    <dbReference type="NCBI Taxonomy" id="679940"/>
    <lineage>
        <taxon>Eukaryota</taxon>
        <taxon>Fungi</taxon>
        <taxon>Fungi incertae sedis</taxon>
        <taxon>Mucoromycota</taxon>
        <taxon>Mucoromycotina</taxon>
        <taxon>Mucoromycetes</taxon>
        <taxon>Mucorales</taxon>
        <taxon>Mucorineae</taxon>
        <taxon>Mucoraceae</taxon>
        <taxon>Apophysomyces</taxon>
    </lineage>
</organism>
<dbReference type="PANTHER" id="PTHR14677">
    <property type="entry name" value="ARSENITE INDUCUBLE RNA ASSOCIATED PROTEIN AIP-1-RELATED"/>
    <property type="match status" value="1"/>
</dbReference>
<keyword evidence="3 5" id="KW-0863">Zinc-finger</keyword>
<dbReference type="AlphaFoldDB" id="A0A8H7BXZ4"/>
<dbReference type="InterPro" id="IPR000058">
    <property type="entry name" value="Znf_AN1"/>
</dbReference>
<feature type="chain" id="PRO_5034954727" description="AN1-type domain-containing protein" evidence="7">
    <location>
        <begin position="19"/>
        <end position="125"/>
    </location>
</feature>
<keyword evidence="1" id="KW-0479">Metal-binding</keyword>
<name>A0A8H7BXZ4_9FUNG</name>